<dbReference type="InterPro" id="IPR038071">
    <property type="entry name" value="UROD/MetE-like_sf"/>
</dbReference>
<evidence type="ECO:0000259" key="1">
    <source>
        <dbReference type="Pfam" id="PF01208"/>
    </source>
</evidence>
<dbReference type="SUPFAM" id="SSF51726">
    <property type="entry name" value="UROD/MetE-like"/>
    <property type="match status" value="1"/>
</dbReference>
<organism evidence="2 3">
    <name type="scientific">Thermogutta terrifontis</name>
    <dbReference type="NCBI Taxonomy" id="1331910"/>
    <lineage>
        <taxon>Bacteria</taxon>
        <taxon>Pseudomonadati</taxon>
        <taxon>Planctomycetota</taxon>
        <taxon>Planctomycetia</taxon>
        <taxon>Pirellulales</taxon>
        <taxon>Thermoguttaceae</taxon>
        <taxon>Thermogutta</taxon>
    </lineage>
</organism>
<dbReference type="GO" id="GO:0006779">
    <property type="term" value="P:porphyrin-containing compound biosynthetic process"/>
    <property type="evidence" value="ECO:0007669"/>
    <property type="project" value="InterPro"/>
</dbReference>
<dbReference type="PANTHER" id="PTHR47099">
    <property type="entry name" value="METHYLCOBAMIDE:COM METHYLTRANSFERASE MTBA"/>
    <property type="match status" value="1"/>
</dbReference>
<reference evidence="2 3" key="1">
    <citation type="journal article" name="Front. Microbiol.">
        <title>Sugar Metabolism of the First Thermophilic Planctomycete Thermogutta terrifontis: Comparative Genomic and Transcriptomic Approaches.</title>
        <authorList>
            <person name="Elcheninov A.G."/>
            <person name="Menzel P."/>
            <person name="Gudbergsdottir S.R."/>
            <person name="Slesarev A.I."/>
            <person name="Kadnikov V.V."/>
            <person name="Krogh A."/>
            <person name="Bonch-Osmolovskaya E.A."/>
            <person name="Peng X."/>
            <person name="Kublanov I.V."/>
        </authorList>
    </citation>
    <scope>NUCLEOTIDE SEQUENCE [LARGE SCALE GENOMIC DNA]</scope>
    <source>
        <strain evidence="2 3">R1</strain>
    </source>
</reference>
<dbReference type="AlphaFoldDB" id="A0A286RJV0"/>
<feature type="domain" description="Uroporphyrinogen decarboxylase (URO-D)" evidence="1">
    <location>
        <begin position="213"/>
        <end position="407"/>
    </location>
</feature>
<dbReference type="Gene3D" id="3.20.20.210">
    <property type="match status" value="1"/>
</dbReference>
<dbReference type="InterPro" id="IPR000257">
    <property type="entry name" value="Uroporphyrinogen_deCOase"/>
</dbReference>
<dbReference type="KEGG" id="ttf:THTE_3644"/>
<dbReference type="InterPro" id="IPR052024">
    <property type="entry name" value="Methanogen_methyltrans"/>
</dbReference>
<dbReference type="RefSeq" id="WP_095416075.1">
    <property type="nucleotide sequence ID" value="NZ_CP018477.1"/>
</dbReference>
<evidence type="ECO:0000313" key="2">
    <source>
        <dbReference type="EMBL" id="ASV76245.1"/>
    </source>
</evidence>
<gene>
    <name evidence="2" type="ORF">THTE_3644</name>
</gene>
<proteinExistence type="predicted"/>
<dbReference type="EMBL" id="CP018477">
    <property type="protein sequence ID" value="ASV76245.1"/>
    <property type="molecule type" value="Genomic_DNA"/>
</dbReference>
<protein>
    <recommendedName>
        <fullName evidence="1">Uroporphyrinogen decarboxylase (URO-D) domain-containing protein</fullName>
    </recommendedName>
</protein>
<dbReference type="PANTHER" id="PTHR47099:SF1">
    <property type="entry name" value="METHYLCOBAMIDE:COM METHYLTRANSFERASE MTBA"/>
    <property type="match status" value="1"/>
</dbReference>
<sequence length="426" mass="47843">MTPRQRVLTALEHKEPDRVPIDFGGHRSSGIAAIAYARLRKFLGLPDRPIRVYDPIQQLAVIDEDILDLFHVDTIELGRAFAQEPEYWVDWVLPDGTPCQMPSWAVPERRDNEWVLRGPRGRILGRMPDGALYFEQCYWPFAEKDNPDMAAEALKDTIWCGIPSPPGPIVEGPGGLERLQKGARSLRQKTDRAILYLFGGNLLECGQFLYRNDNFYMLLAGDRSRAERVLDRLTEAHLANLERVLPVLDGLIDIIVFGDDLGMQTGPQISPKMYRELFKPRHAAMWKRAEELADVKVMLHCCGGVRELLDDLIDAGLDAINPVQISCKGMDPEGLKRDFGRRITFWGGGCDTHQTLAFGTPAQIKEHVRQLIQILAPGGGFVFQQVHNILADVPPENIVAMFEAAYEFGAYESLKNAQSKVVSRSA</sequence>
<dbReference type="GO" id="GO:0004853">
    <property type="term" value="F:uroporphyrinogen decarboxylase activity"/>
    <property type="evidence" value="ECO:0007669"/>
    <property type="project" value="InterPro"/>
</dbReference>
<name>A0A286RJV0_9BACT</name>
<accession>A0A286RJV0</accession>
<evidence type="ECO:0000313" key="3">
    <source>
        <dbReference type="Proteomes" id="UP000215086"/>
    </source>
</evidence>
<dbReference type="Proteomes" id="UP000215086">
    <property type="component" value="Chromosome"/>
</dbReference>
<dbReference type="OrthoDB" id="9815759at2"/>
<keyword evidence="3" id="KW-1185">Reference proteome</keyword>
<dbReference type="Pfam" id="PF01208">
    <property type="entry name" value="URO-D"/>
    <property type="match status" value="1"/>
</dbReference>